<name>A0A7S9PUG0_EPIFF</name>
<evidence type="ECO:0000313" key="2">
    <source>
        <dbReference type="Proteomes" id="UP000594364"/>
    </source>
</evidence>
<dbReference type="Proteomes" id="UP000594364">
    <property type="component" value="Chromosome 2"/>
</dbReference>
<keyword evidence="2" id="KW-1185">Reference proteome</keyword>
<dbReference type="AlphaFoldDB" id="A0A7S9PUG0"/>
<dbReference type="EMBL" id="CP031386">
    <property type="protein sequence ID" value="QPG96912.1"/>
    <property type="molecule type" value="Genomic_DNA"/>
</dbReference>
<dbReference type="PANTHER" id="PTHR21310">
    <property type="entry name" value="AMINOGLYCOSIDE PHOSPHOTRANSFERASE-RELATED-RELATED"/>
    <property type="match status" value="1"/>
</dbReference>
<reference evidence="1 2" key="1">
    <citation type="journal article" date="2018" name="PLoS Genet.">
        <title>Repeat elements organise 3D genome structure and mediate transcription in the filamentous fungus Epichloe festucae.</title>
        <authorList>
            <person name="Winter D.J."/>
            <person name="Ganley A.R.D."/>
            <person name="Young C.A."/>
            <person name="Liachko I."/>
            <person name="Schardl C.L."/>
            <person name="Dupont P.Y."/>
            <person name="Berry D."/>
            <person name="Ram A."/>
            <person name="Scott B."/>
            <person name="Cox M.P."/>
        </authorList>
    </citation>
    <scope>NUCLEOTIDE SEQUENCE [LARGE SCALE GENOMIC DNA]</scope>
    <source>
        <strain evidence="1 2">Fl1</strain>
    </source>
</reference>
<gene>
    <name evidence="1" type="ORF">C2857_005476</name>
</gene>
<protein>
    <recommendedName>
        <fullName evidence="3">Aminoglycoside phosphotransferase domain-containing protein</fullName>
    </recommendedName>
</protein>
<dbReference type="PANTHER" id="PTHR21310:SF37">
    <property type="entry name" value="AMINOGLYCOSIDE PHOSPHOTRANSFERASE DOMAIN-CONTAINING PROTEIN"/>
    <property type="match status" value="1"/>
</dbReference>
<organism evidence="1 2">
    <name type="scientific">Epichloe festucae (strain Fl1)</name>
    <dbReference type="NCBI Taxonomy" id="877507"/>
    <lineage>
        <taxon>Eukaryota</taxon>
        <taxon>Fungi</taxon>
        <taxon>Dikarya</taxon>
        <taxon>Ascomycota</taxon>
        <taxon>Pezizomycotina</taxon>
        <taxon>Sordariomycetes</taxon>
        <taxon>Hypocreomycetidae</taxon>
        <taxon>Hypocreales</taxon>
        <taxon>Clavicipitaceae</taxon>
        <taxon>Epichloe</taxon>
    </lineage>
</organism>
<sequence>MPPTLELVGRPPISIESAIEEERNVINWASYGPATDKLYQGLWEQRASIEALVKHHLALGKRDTCIVLPPSHWIRGSFNICVFVEVNSNNPYRKVIFRCPMPHKLAEARYPGSIDEKVSCEIGASIWVEEKCLEIRSPSLFGFGFSDGRHFTHTNHMPFFSRIVRLFWRSIYKFLRLPLLSHYVWNPPASHQMLSDSFDAHRDDETRRRRLFRGMSRILPSLARIPQAQIGSFQFHNDGTVTLTNRPLSCWMMILENDGAAKTIQRGTTFSCTDAFVSDMLTFHDHRFLSQPNAVYSESDCQGQMAVKTLLRVLSHVYIERELRNGPFLLQLTDFHASNVLVDKHWNVTGLIDLEWICALPSEMLEVPCWLTGCAIDQIKGETLDRFDQARQEFMRVFKEEEQATKAKHNITLSKVMQDTWESKGVWFWHCLSSVNAMYYLLETHMYPPKSLSTEAEKCLSRFWCRDSEDVVQKKMADKQAYDDQVRKMFCE</sequence>
<evidence type="ECO:0008006" key="3">
    <source>
        <dbReference type="Google" id="ProtNLM"/>
    </source>
</evidence>
<dbReference type="OrthoDB" id="3645574at2759"/>
<accession>A0A7S9PUG0</accession>
<evidence type="ECO:0000313" key="1">
    <source>
        <dbReference type="EMBL" id="QPG96912.1"/>
    </source>
</evidence>
<dbReference type="InterPro" id="IPR051678">
    <property type="entry name" value="AGP_Transferase"/>
</dbReference>
<proteinExistence type="predicted"/>